<protein>
    <recommendedName>
        <fullName evidence="4">DUF559 domain-containing protein</fullName>
    </recommendedName>
</protein>
<sequence>MLPRTSCIPYARRMTHRFDSPASFTPPADPLKYDAAFEHNVPRDYLAASLARQQFAMLEACHGHLARTTTSRPLIYTGMTALTLCRIELPHCPRLQRKTFHVLYDKRTHRPDRDDTGYLRLPEALRTHRPVTLIHRDREIVCTHPLVTWAMLAAWLSLTEVITLLDAILRADARVANRGEDSRMSLDDISSFLSPLGTFPGRKKCVQSLQFISTVTDSSMECRTLLALLREGLPPPVPQWSTFVPSLGQTVTTDLAYPESNVVIEYDGDAHRQDKRQYRRDARKRQAMQADGLTVIVVFADDILTDRGRALFAQRVAEALGIDPPGVPQPEYEALLDDDRRREARDRQRRYRAKERTKGRRV</sequence>
<organism evidence="2 3">
    <name type="scientific">Bifidobacterium moraviense</name>
    <dbReference type="NCBI Taxonomy" id="2675323"/>
    <lineage>
        <taxon>Bacteria</taxon>
        <taxon>Bacillati</taxon>
        <taxon>Actinomycetota</taxon>
        <taxon>Actinomycetes</taxon>
        <taxon>Bifidobacteriales</taxon>
        <taxon>Bifidobacteriaceae</taxon>
        <taxon>Bifidobacterium</taxon>
    </lineage>
</organism>
<evidence type="ECO:0000313" key="2">
    <source>
        <dbReference type="EMBL" id="NMN00807.1"/>
    </source>
</evidence>
<keyword evidence="3" id="KW-1185">Reference proteome</keyword>
<reference evidence="2 3" key="1">
    <citation type="submission" date="2020-02" db="EMBL/GenBank/DDBJ databases">
        <title>Characterization of phylogenetic diversity of novel bifidobacterial species isolated in Czech ZOOs.</title>
        <authorList>
            <person name="Lugli G.A."/>
            <person name="Vera N.B."/>
            <person name="Ventura M."/>
        </authorList>
    </citation>
    <scope>NUCLEOTIDE SEQUENCE [LARGE SCALE GENOMIC DNA]</scope>
    <source>
        <strain evidence="2 3">DSM 109958</strain>
    </source>
</reference>
<dbReference type="Proteomes" id="UP000588277">
    <property type="component" value="Unassembled WGS sequence"/>
</dbReference>
<gene>
    <name evidence="2" type="ORF">G1C96_1386</name>
</gene>
<accession>A0A7Y0F2H5</accession>
<name>A0A7Y0F2H5_9BIFI</name>
<evidence type="ECO:0000313" key="3">
    <source>
        <dbReference type="Proteomes" id="UP000588277"/>
    </source>
</evidence>
<dbReference type="InterPro" id="IPR011335">
    <property type="entry name" value="Restrct_endonuc-II-like"/>
</dbReference>
<dbReference type="SUPFAM" id="SSF52980">
    <property type="entry name" value="Restriction endonuclease-like"/>
    <property type="match status" value="1"/>
</dbReference>
<evidence type="ECO:0008006" key="4">
    <source>
        <dbReference type="Google" id="ProtNLM"/>
    </source>
</evidence>
<dbReference type="AlphaFoldDB" id="A0A7Y0F2H5"/>
<feature type="compositionally biased region" description="Basic and acidic residues" evidence="1">
    <location>
        <begin position="337"/>
        <end position="346"/>
    </location>
</feature>
<evidence type="ECO:0000256" key="1">
    <source>
        <dbReference type="SAM" id="MobiDB-lite"/>
    </source>
</evidence>
<dbReference type="Gene3D" id="3.40.960.10">
    <property type="entry name" value="VSR Endonuclease"/>
    <property type="match status" value="1"/>
</dbReference>
<feature type="compositionally biased region" description="Basic residues" evidence="1">
    <location>
        <begin position="347"/>
        <end position="362"/>
    </location>
</feature>
<proteinExistence type="predicted"/>
<feature type="region of interest" description="Disordered" evidence="1">
    <location>
        <begin position="322"/>
        <end position="362"/>
    </location>
</feature>
<comment type="caution">
    <text evidence="2">The sequence shown here is derived from an EMBL/GenBank/DDBJ whole genome shotgun (WGS) entry which is preliminary data.</text>
</comment>
<dbReference type="EMBL" id="JAAIIH010000010">
    <property type="protein sequence ID" value="NMN00807.1"/>
    <property type="molecule type" value="Genomic_DNA"/>
</dbReference>